<dbReference type="Proteomes" id="UP001168821">
    <property type="component" value="Unassembled WGS sequence"/>
</dbReference>
<keyword evidence="1" id="KW-0853">WD repeat</keyword>
<gene>
    <name evidence="3" type="ORF">Zmor_002304</name>
</gene>
<dbReference type="InterPro" id="IPR036322">
    <property type="entry name" value="WD40_repeat_dom_sf"/>
</dbReference>
<dbReference type="InterPro" id="IPR051733">
    <property type="entry name" value="WD_repeat_DCAF13/WDSOF1"/>
</dbReference>
<feature type="repeat" description="WD" evidence="1">
    <location>
        <begin position="747"/>
        <end position="788"/>
    </location>
</feature>
<feature type="repeat" description="WD" evidence="1">
    <location>
        <begin position="704"/>
        <end position="745"/>
    </location>
</feature>
<keyword evidence="4" id="KW-1185">Reference proteome</keyword>
<accession>A0AA38MTG6</accession>
<sequence length="800" mass="91570">MPESTSSAITEDYIDDNWSVSIAPTTPLIAFDDLIEEYTKEGFLIGELKGLQEVPISDEAERPYTRCKTLEIKTFLKSLNYQPFYDRYGRVIPEVVKKLLGNLLPVTVGWYRCRSFRGTKITQKENMIHRDLMSLVPLPKYFVFCIINKPTEYYSSFNFGGMFFQYNDSLFEPVPSKLEGAGPSDLPENEVLSVESDVHEVYSQPPVLLRDQNGRTNSLDFYNNLIPLNLSLKDKKTESTEVDNKWSVSMAPITVPLLAVDNLAYYHVQQGLLIGEMKERSEVVPISDAVENPYIRRYKTLHIKTCVKWNTGFYNNGRLREMLTRVLGDLFPKMVGWYRCTTSSGAGITAREAVIHQNLMSLVPLLPEYFVFCIVNFAQPKNTFIFKRTFCTYKDFRFEVVPEEIMKPFSTRLVGDEFLRMYPGIPSAEQRDFTELKRLSEYRKNMIRRLLENAGARLTQIAEELPNLENQTNELERQLLAQIMLFCSPQLRPRFAPIEAAREYTRALNAVKLEKVFAKPFVGNLDGHRDGVSCISNHPKRLSVLISGAYDGEVRVVRGVIYNPAGNHFLTLGDDKTIKTCKTASPQFGEEEEPVNTVISKTVLTGISHHVTDPVFAICSEICQLHDIAFNPLEPNLLASCASDRSIILYDTRDCGPLRKVVLKLRTKKICWNPMEAFIFTAANEDYNLYTFDTRNLKKPANVHMDHIGAVTYVDYAPTGREFVSGSYDKTIRIFETSKGHSREVYYTKRMQRITCVQWSLDNKYILNGSDEMNIRIWKTRASEKLGPLKPREKAAIVKL</sequence>
<comment type="caution">
    <text evidence="3">The sequence shown here is derived from an EMBL/GenBank/DDBJ whole genome shotgun (WGS) entry which is preliminary data.</text>
</comment>
<name>A0AA38MTG6_9CUCU</name>
<proteinExistence type="predicted"/>
<dbReference type="PANTHER" id="PTHR22851:SF0">
    <property type="entry name" value="DDB1- AND CUL4-ASSOCIATED FACTOR 13"/>
    <property type="match status" value="1"/>
</dbReference>
<dbReference type="AlphaFoldDB" id="A0AA38MTG6"/>
<dbReference type="PANTHER" id="PTHR22851">
    <property type="entry name" value="U3 SMALL NUCLEOLAR RNA U3 SNORNA ASSOCIATED PROTEIN"/>
    <property type="match status" value="1"/>
</dbReference>
<evidence type="ECO:0000256" key="1">
    <source>
        <dbReference type="PROSITE-ProRule" id="PRU00221"/>
    </source>
</evidence>
<evidence type="ECO:0000313" key="3">
    <source>
        <dbReference type="EMBL" id="KAJ3666877.1"/>
    </source>
</evidence>
<dbReference type="InterPro" id="IPR001680">
    <property type="entry name" value="WD40_rpt"/>
</dbReference>
<dbReference type="PRINTS" id="PR02051">
    <property type="entry name" value="PROTEINF175"/>
</dbReference>
<protein>
    <submittedName>
        <fullName evidence="3">Uncharacterized protein</fullName>
    </submittedName>
</protein>
<dbReference type="SMART" id="SM00320">
    <property type="entry name" value="WD40"/>
    <property type="match status" value="4"/>
</dbReference>
<feature type="coiled-coil region" evidence="2">
    <location>
        <begin position="451"/>
        <end position="478"/>
    </location>
</feature>
<dbReference type="PROSITE" id="PS50082">
    <property type="entry name" value="WD_REPEATS_2"/>
    <property type="match status" value="2"/>
</dbReference>
<keyword evidence="2" id="KW-0175">Coiled coil</keyword>
<dbReference type="Pfam" id="PF00400">
    <property type="entry name" value="WD40"/>
    <property type="match status" value="3"/>
</dbReference>
<reference evidence="3" key="1">
    <citation type="journal article" date="2023" name="G3 (Bethesda)">
        <title>Whole genome assemblies of Zophobas morio and Tenebrio molitor.</title>
        <authorList>
            <person name="Kaur S."/>
            <person name="Stinson S.A."/>
            <person name="diCenzo G.C."/>
        </authorList>
    </citation>
    <scope>NUCLEOTIDE SEQUENCE</scope>
    <source>
        <strain evidence="3">QUZm001</strain>
    </source>
</reference>
<dbReference type="InterPro" id="IPR023238">
    <property type="entry name" value="FAM175"/>
</dbReference>
<dbReference type="EMBL" id="JALNTZ010000001">
    <property type="protein sequence ID" value="KAJ3666877.1"/>
    <property type="molecule type" value="Genomic_DNA"/>
</dbReference>
<evidence type="ECO:0000313" key="4">
    <source>
        <dbReference type="Proteomes" id="UP001168821"/>
    </source>
</evidence>
<dbReference type="GO" id="GO:0000462">
    <property type="term" value="P:maturation of SSU-rRNA from tricistronic rRNA transcript (SSU-rRNA, 5.8S rRNA, LSU-rRNA)"/>
    <property type="evidence" value="ECO:0007669"/>
    <property type="project" value="TreeGrafter"/>
</dbReference>
<dbReference type="Gene3D" id="2.130.10.10">
    <property type="entry name" value="YVTN repeat-like/Quinoprotein amine dehydrogenase"/>
    <property type="match status" value="2"/>
</dbReference>
<dbReference type="InterPro" id="IPR015943">
    <property type="entry name" value="WD40/YVTN_repeat-like_dom_sf"/>
</dbReference>
<dbReference type="SUPFAM" id="SSF50978">
    <property type="entry name" value="WD40 repeat-like"/>
    <property type="match status" value="1"/>
</dbReference>
<dbReference type="Pfam" id="PF21125">
    <property type="entry name" value="MPN_2A_DUB_like"/>
    <property type="match status" value="2"/>
</dbReference>
<dbReference type="GO" id="GO:0032040">
    <property type="term" value="C:small-subunit processome"/>
    <property type="evidence" value="ECO:0007669"/>
    <property type="project" value="TreeGrafter"/>
</dbReference>
<organism evidence="3 4">
    <name type="scientific">Zophobas morio</name>
    <dbReference type="NCBI Taxonomy" id="2755281"/>
    <lineage>
        <taxon>Eukaryota</taxon>
        <taxon>Metazoa</taxon>
        <taxon>Ecdysozoa</taxon>
        <taxon>Arthropoda</taxon>
        <taxon>Hexapoda</taxon>
        <taxon>Insecta</taxon>
        <taxon>Pterygota</taxon>
        <taxon>Neoptera</taxon>
        <taxon>Endopterygota</taxon>
        <taxon>Coleoptera</taxon>
        <taxon>Polyphaga</taxon>
        <taxon>Cucujiformia</taxon>
        <taxon>Tenebrionidae</taxon>
        <taxon>Zophobas</taxon>
    </lineage>
</organism>
<evidence type="ECO:0000256" key="2">
    <source>
        <dbReference type="SAM" id="Coils"/>
    </source>
</evidence>